<dbReference type="Pfam" id="PF03466">
    <property type="entry name" value="LysR_substrate"/>
    <property type="match status" value="1"/>
</dbReference>
<dbReference type="PANTHER" id="PTHR30537:SF3">
    <property type="entry name" value="TRANSCRIPTIONAL REGULATORY PROTEIN"/>
    <property type="match status" value="1"/>
</dbReference>
<keyword evidence="7" id="KW-1185">Reference proteome</keyword>
<evidence type="ECO:0000259" key="5">
    <source>
        <dbReference type="PROSITE" id="PS50931"/>
    </source>
</evidence>
<dbReference type="EMBL" id="AQQZ01000009">
    <property type="protein sequence ID" value="KNG92456.1"/>
    <property type="molecule type" value="Genomic_DNA"/>
</dbReference>
<dbReference type="GO" id="GO:0003700">
    <property type="term" value="F:DNA-binding transcription factor activity"/>
    <property type="evidence" value="ECO:0007669"/>
    <property type="project" value="InterPro"/>
</dbReference>
<comment type="similarity">
    <text evidence="1">Belongs to the LysR transcriptional regulatory family.</text>
</comment>
<evidence type="ECO:0000256" key="2">
    <source>
        <dbReference type="ARBA" id="ARBA00023015"/>
    </source>
</evidence>
<dbReference type="SUPFAM" id="SSF46785">
    <property type="entry name" value="Winged helix' DNA-binding domain"/>
    <property type="match status" value="1"/>
</dbReference>
<dbReference type="Proteomes" id="UP000036938">
    <property type="component" value="Unassembled WGS sequence"/>
</dbReference>
<keyword evidence="3" id="KW-0238">DNA-binding</keyword>
<dbReference type="InterPro" id="IPR005119">
    <property type="entry name" value="LysR_subst-bd"/>
</dbReference>
<keyword evidence="4" id="KW-0804">Transcription</keyword>
<dbReference type="SUPFAM" id="SSF53850">
    <property type="entry name" value="Periplasmic binding protein-like II"/>
    <property type="match status" value="1"/>
</dbReference>
<protein>
    <recommendedName>
        <fullName evidence="5">HTH lysR-type domain-containing protein</fullName>
    </recommendedName>
</protein>
<evidence type="ECO:0000313" key="7">
    <source>
        <dbReference type="Proteomes" id="UP000036938"/>
    </source>
</evidence>
<comment type="caution">
    <text evidence="6">The sequence shown here is derived from an EMBL/GenBank/DDBJ whole genome shotgun (WGS) entry which is preliminary data.</text>
</comment>
<evidence type="ECO:0000256" key="4">
    <source>
        <dbReference type="ARBA" id="ARBA00023163"/>
    </source>
</evidence>
<dbReference type="InterPro" id="IPR036388">
    <property type="entry name" value="WH-like_DNA-bd_sf"/>
</dbReference>
<dbReference type="RefSeq" id="WP_050532256.1">
    <property type="nucleotide sequence ID" value="NZ_AQQZ01000009.1"/>
</dbReference>
<dbReference type="Gene3D" id="1.10.10.10">
    <property type="entry name" value="Winged helix-like DNA-binding domain superfamily/Winged helix DNA-binding domain"/>
    <property type="match status" value="1"/>
</dbReference>
<dbReference type="PANTHER" id="PTHR30537">
    <property type="entry name" value="HTH-TYPE TRANSCRIPTIONAL REGULATOR"/>
    <property type="match status" value="1"/>
</dbReference>
<feature type="domain" description="HTH lysR-type" evidence="5">
    <location>
        <begin position="5"/>
        <end position="62"/>
    </location>
</feature>
<gene>
    <name evidence="6" type="ORF">ATO11_17775</name>
</gene>
<dbReference type="STRING" id="1317121.ATO11_17775"/>
<dbReference type="PROSITE" id="PS50931">
    <property type="entry name" value="HTH_LYSR"/>
    <property type="match status" value="1"/>
</dbReference>
<evidence type="ECO:0000256" key="1">
    <source>
        <dbReference type="ARBA" id="ARBA00009437"/>
    </source>
</evidence>
<reference evidence="6 7" key="1">
    <citation type="journal article" date="2015" name="Int. J. Syst. Evol. Microbiol.">
        <title>Aestuariivita atlantica sp. nov., isolated from deep sea sediment of the Atlantic Ocean.</title>
        <authorList>
            <person name="Li G."/>
            <person name="Lai Q."/>
            <person name="Du Y."/>
            <person name="Liu X."/>
            <person name="Sun F."/>
            <person name="Shao Z."/>
        </authorList>
    </citation>
    <scope>NUCLEOTIDE SEQUENCE [LARGE SCALE GENOMIC DNA]</scope>
    <source>
        <strain evidence="6 7">22II-S11-z3</strain>
    </source>
</reference>
<dbReference type="GO" id="GO:0043565">
    <property type="term" value="F:sequence-specific DNA binding"/>
    <property type="evidence" value="ECO:0007669"/>
    <property type="project" value="TreeGrafter"/>
</dbReference>
<evidence type="ECO:0000256" key="3">
    <source>
        <dbReference type="ARBA" id="ARBA00023125"/>
    </source>
</evidence>
<proteinExistence type="inferred from homology"/>
<dbReference type="GO" id="GO:0006351">
    <property type="term" value="P:DNA-templated transcription"/>
    <property type="evidence" value="ECO:0007669"/>
    <property type="project" value="TreeGrafter"/>
</dbReference>
<dbReference type="OrthoDB" id="9796526at2"/>
<accession>A0A0L1JL29</accession>
<keyword evidence="2" id="KW-0805">Transcription regulation</keyword>
<organism evidence="6 7">
    <name type="scientific">Pseudaestuariivita atlantica</name>
    <dbReference type="NCBI Taxonomy" id="1317121"/>
    <lineage>
        <taxon>Bacteria</taxon>
        <taxon>Pseudomonadati</taxon>
        <taxon>Pseudomonadota</taxon>
        <taxon>Alphaproteobacteria</taxon>
        <taxon>Rhodobacterales</taxon>
        <taxon>Paracoccaceae</taxon>
        <taxon>Pseudaestuariivita</taxon>
    </lineage>
</organism>
<dbReference type="Pfam" id="PF00126">
    <property type="entry name" value="HTH_1"/>
    <property type="match status" value="1"/>
</dbReference>
<sequence>MKQNPSLDDLMLLLAVGEAGGLAGAARQTGVSVPTLGRRMTALEAQMGRRLFERGARGYQLTADGRALAQEAAPLRATASRIAAFAGGETAPRVRVTAGTWTAHFLARSLPATHSARWRIEFLSSYAMLDVARREADIGIRNRRPDQPWLAGRRTATVRMAFYATGPDVRMIATRPETAGLTPSERWLHANMAAERLLMVSDVRLALDLARAGHARVLVPTFIGDAEPGLARLGDPVDALSGEEWLISHHEARNDPPVRAALDAIARVLTDRTLRETT</sequence>
<dbReference type="InterPro" id="IPR000847">
    <property type="entry name" value="LysR_HTH_N"/>
</dbReference>
<dbReference type="InterPro" id="IPR058163">
    <property type="entry name" value="LysR-type_TF_proteobact-type"/>
</dbReference>
<evidence type="ECO:0000313" key="6">
    <source>
        <dbReference type="EMBL" id="KNG92456.1"/>
    </source>
</evidence>
<dbReference type="AlphaFoldDB" id="A0A0L1JL29"/>
<dbReference type="InterPro" id="IPR036390">
    <property type="entry name" value="WH_DNA-bd_sf"/>
</dbReference>
<name>A0A0L1JL29_9RHOB</name>